<accession>A0A8H6H0B4</accession>
<proteinExistence type="predicted"/>
<dbReference type="Pfam" id="PF23147">
    <property type="entry name" value="GDH2_N"/>
    <property type="match status" value="1"/>
</dbReference>
<evidence type="ECO:0000259" key="2">
    <source>
        <dbReference type="Pfam" id="PF23147"/>
    </source>
</evidence>
<organism evidence="3 4">
    <name type="scientific">Fusarium oxysporum f. sp. conglutinans</name>
    <dbReference type="NCBI Taxonomy" id="100902"/>
    <lineage>
        <taxon>Eukaryota</taxon>
        <taxon>Fungi</taxon>
        <taxon>Dikarya</taxon>
        <taxon>Ascomycota</taxon>
        <taxon>Pezizomycotina</taxon>
        <taxon>Sordariomycetes</taxon>
        <taxon>Hypocreomycetidae</taxon>
        <taxon>Hypocreales</taxon>
        <taxon>Nectriaceae</taxon>
        <taxon>Fusarium</taxon>
        <taxon>Fusarium oxysporum species complex</taxon>
    </lineage>
</organism>
<reference evidence="3 4" key="1">
    <citation type="journal article" date="2020" name="bioRxiv">
        <title>A chromosome-scale genome assembly for the Fusarium oxysporum strain Fo5176 to establish a model Arabidopsis-fungal pathosystem.</title>
        <authorList>
            <person name="Fokkens L."/>
            <person name="Guo L."/>
            <person name="Dora S."/>
            <person name="Wang B."/>
            <person name="Ye K."/>
            <person name="Sanchez-Rodriguez C."/>
            <person name="Croll D."/>
        </authorList>
    </citation>
    <scope>NUCLEOTIDE SEQUENCE [LARGE SCALE GENOMIC DNA]</scope>
    <source>
        <strain evidence="3 4">Fo5176</strain>
    </source>
</reference>
<sequence length="125" mass="13585">MAAATIKPMANIQAEEASRGPSPQPTLFSVPLTATNGNGHRVLRSATVGYITPEFKGKTEQIKAVKEIIRHAGFIPQSKIDEQVECFYEKLGIDDVYFHIETPTVIASHVTSLYAAKVAASARED</sequence>
<feature type="domain" description="NAD-dependent glutamate dehydrogenase N-terminal" evidence="2">
    <location>
        <begin position="55"/>
        <end position="119"/>
    </location>
</feature>
<name>A0A8H6H0B4_FUSOX</name>
<evidence type="ECO:0000256" key="1">
    <source>
        <dbReference type="SAM" id="MobiDB-lite"/>
    </source>
</evidence>
<evidence type="ECO:0000313" key="4">
    <source>
        <dbReference type="Proteomes" id="UP000593570"/>
    </source>
</evidence>
<protein>
    <recommendedName>
        <fullName evidence="2">NAD-dependent glutamate dehydrogenase N-terminal domain-containing protein</fullName>
    </recommendedName>
</protein>
<gene>
    <name evidence="3" type="ORF">HZS61_008314</name>
</gene>
<dbReference type="EMBL" id="JACDXP010000002">
    <property type="protein sequence ID" value="KAF6528012.1"/>
    <property type="molecule type" value="Genomic_DNA"/>
</dbReference>
<dbReference type="Proteomes" id="UP000593570">
    <property type="component" value="Unassembled WGS sequence"/>
</dbReference>
<dbReference type="AlphaFoldDB" id="A0A8H6H0B4"/>
<feature type="region of interest" description="Disordered" evidence="1">
    <location>
        <begin position="1"/>
        <end position="26"/>
    </location>
</feature>
<comment type="caution">
    <text evidence="3">The sequence shown here is derived from an EMBL/GenBank/DDBJ whole genome shotgun (WGS) entry which is preliminary data.</text>
</comment>
<evidence type="ECO:0000313" key="3">
    <source>
        <dbReference type="EMBL" id="KAF6528012.1"/>
    </source>
</evidence>
<dbReference type="InterPro" id="IPR055480">
    <property type="entry name" value="NAD-GDH_N"/>
</dbReference>